<evidence type="ECO:0000313" key="8">
    <source>
        <dbReference type="Proteomes" id="UP000002282"/>
    </source>
</evidence>
<dbReference type="InterPro" id="IPR004835">
    <property type="entry name" value="Chitin_synth"/>
</dbReference>
<comment type="subcellular location">
    <subcellularLocation>
        <location evidence="1">Membrane</location>
        <topology evidence="1">Multi-pass membrane protein</topology>
    </subcellularLocation>
</comment>
<dbReference type="GO" id="GO:0004100">
    <property type="term" value="F:chitin synthase activity"/>
    <property type="evidence" value="ECO:0007669"/>
    <property type="project" value="InterPro"/>
</dbReference>
<feature type="domain" description="Chitin synthase chs-1/2 N-terminal putative transporter" evidence="6">
    <location>
        <begin position="72"/>
        <end position="287"/>
    </location>
</feature>
<feature type="transmembrane region" description="Helical" evidence="5">
    <location>
        <begin position="234"/>
        <end position="253"/>
    </location>
</feature>
<evidence type="ECO:0000313" key="7">
    <source>
        <dbReference type="EMBL" id="KRK05401.1"/>
    </source>
</evidence>
<dbReference type="GO" id="GO:0016020">
    <property type="term" value="C:membrane"/>
    <property type="evidence" value="ECO:0007669"/>
    <property type="project" value="UniProtKB-SubCell"/>
</dbReference>
<feature type="transmembrane region" description="Helical" evidence="5">
    <location>
        <begin position="176"/>
        <end position="199"/>
    </location>
</feature>
<dbReference type="Pfam" id="PF23000">
    <property type="entry name" value="ChitinSynthase_IV_N"/>
    <property type="match status" value="1"/>
</dbReference>
<feature type="transmembrane region" description="Helical" evidence="5">
    <location>
        <begin position="381"/>
        <end position="399"/>
    </location>
</feature>
<evidence type="ECO:0000256" key="5">
    <source>
        <dbReference type="SAM" id="Phobius"/>
    </source>
</evidence>
<dbReference type="KEGG" id="dya:Dyak_GE28809"/>
<reference evidence="7 8" key="1">
    <citation type="journal article" date="2007" name="Nature">
        <title>Evolution of genes and genomes on the Drosophila phylogeny.</title>
        <authorList>
            <consortium name="Drosophila 12 Genomes Consortium"/>
            <person name="Clark A.G."/>
            <person name="Eisen M.B."/>
            <person name="Smith D.R."/>
            <person name="Bergman C.M."/>
            <person name="Oliver B."/>
            <person name="Markow T.A."/>
            <person name="Kaufman T.C."/>
            <person name="Kellis M."/>
            <person name="Gelbart W."/>
            <person name="Iyer V.N."/>
            <person name="Pollard D.A."/>
            <person name="Sackton T.B."/>
            <person name="Larracuente A.M."/>
            <person name="Singh N.D."/>
            <person name="Abad J.P."/>
            <person name="Abt D.N."/>
            <person name="Adryan B."/>
            <person name="Aguade M."/>
            <person name="Akashi H."/>
            <person name="Anderson W.W."/>
            <person name="Aquadro C.F."/>
            <person name="Ardell D.H."/>
            <person name="Arguello R."/>
            <person name="Artieri C.G."/>
            <person name="Barbash D.A."/>
            <person name="Barker D."/>
            <person name="Barsanti P."/>
            <person name="Batterham P."/>
            <person name="Batzoglou S."/>
            <person name="Begun D."/>
            <person name="Bhutkar A."/>
            <person name="Blanco E."/>
            <person name="Bosak S.A."/>
            <person name="Bradley R.K."/>
            <person name="Brand A.D."/>
            <person name="Brent M.R."/>
            <person name="Brooks A.N."/>
            <person name="Brown R.H."/>
            <person name="Butlin R.K."/>
            <person name="Caggese C."/>
            <person name="Calvi B.R."/>
            <person name="Bernardo de Carvalho A."/>
            <person name="Caspi A."/>
            <person name="Castrezana S."/>
            <person name="Celniker S.E."/>
            <person name="Chang J.L."/>
            <person name="Chapple C."/>
            <person name="Chatterji S."/>
            <person name="Chinwalla A."/>
            <person name="Civetta A."/>
            <person name="Clifton S.W."/>
            <person name="Comeron J.M."/>
            <person name="Costello J.C."/>
            <person name="Coyne J.A."/>
            <person name="Daub J."/>
            <person name="David R.G."/>
            <person name="Delcher A.L."/>
            <person name="Delehaunty K."/>
            <person name="Do C.B."/>
            <person name="Ebling H."/>
            <person name="Edwards K."/>
            <person name="Eickbush T."/>
            <person name="Evans J.D."/>
            <person name="Filipski A."/>
            <person name="Findeiss S."/>
            <person name="Freyhult E."/>
            <person name="Fulton L."/>
            <person name="Fulton R."/>
            <person name="Garcia A.C."/>
            <person name="Gardiner A."/>
            <person name="Garfield D.A."/>
            <person name="Garvin B.E."/>
            <person name="Gibson G."/>
            <person name="Gilbert D."/>
            <person name="Gnerre S."/>
            <person name="Godfrey J."/>
            <person name="Good R."/>
            <person name="Gotea V."/>
            <person name="Gravely B."/>
            <person name="Greenberg A.J."/>
            <person name="Griffiths-Jones S."/>
            <person name="Gross S."/>
            <person name="Guigo R."/>
            <person name="Gustafson E.A."/>
            <person name="Haerty W."/>
            <person name="Hahn M.W."/>
            <person name="Halligan D.L."/>
            <person name="Halpern A.L."/>
            <person name="Halter G.M."/>
            <person name="Han M.V."/>
            <person name="Heger A."/>
            <person name="Hillier L."/>
            <person name="Hinrichs A.S."/>
            <person name="Holmes I."/>
            <person name="Hoskins R.A."/>
            <person name="Hubisz M.J."/>
            <person name="Hultmark D."/>
            <person name="Huntley M.A."/>
            <person name="Jaffe D.B."/>
            <person name="Jagadeeshan S."/>
            <person name="Jeck W.R."/>
            <person name="Johnson J."/>
            <person name="Jones C.D."/>
            <person name="Jordan W.C."/>
            <person name="Karpen G.H."/>
            <person name="Kataoka E."/>
            <person name="Keightley P.D."/>
            <person name="Kheradpour P."/>
            <person name="Kirkness E.F."/>
            <person name="Koerich L.B."/>
            <person name="Kristiansen K."/>
            <person name="Kudrna D."/>
            <person name="Kulathinal R.J."/>
            <person name="Kumar S."/>
            <person name="Kwok R."/>
            <person name="Lander E."/>
            <person name="Langley C.H."/>
            <person name="Lapoint R."/>
            <person name="Lazzaro B.P."/>
            <person name="Lee S.J."/>
            <person name="Levesque L."/>
            <person name="Li R."/>
            <person name="Lin C.F."/>
            <person name="Lin M.F."/>
            <person name="Lindblad-Toh K."/>
            <person name="Llopart A."/>
            <person name="Long M."/>
            <person name="Low L."/>
            <person name="Lozovsky E."/>
            <person name="Lu J."/>
            <person name="Luo M."/>
            <person name="Machado C.A."/>
            <person name="Makalowski W."/>
            <person name="Marzo M."/>
            <person name="Matsuda M."/>
            <person name="Matzkin L."/>
            <person name="McAllister B."/>
            <person name="McBride C.S."/>
            <person name="McKernan B."/>
            <person name="McKernan K."/>
            <person name="Mendez-Lago M."/>
            <person name="Minx P."/>
            <person name="Mollenhauer M.U."/>
            <person name="Montooth K."/>
            <person name="Mount S.M."/>
            <person name="Mu X."/>
            <person name="Myers E."/>
            <person name="Negre B."/>
            <person name="Newfeld S."/>
            <person name="Nielsen R."/>
            <person name="Noor M.A."/>
            <person name="O'Grady P."/>
            <person name="Pachter L."/>
            <person name="Papaceit M."/>
            <person name="Parisi M.J."/>
            <person name="Parisi M."/>
            <person name="Parts L."/>
            <person name="Pedersen J.S."/>
            <person name="Pesole G."/>
            <person name="Phillippy A.M."/>
            <person name="Ponting C.P."/>
            <person name="Pop M."/>
            <person name="Porcelli D."/>
            <person name="Powell J.R."/>
            <person name="Prohaska S."/>
            <person name="Pruitt K."/>
            <person name="Puig M."/>
            <person name="Quesneville H."/>
            <person name="Ram K.R."/>
            <person name="Rand D."/>
            <person name="Rasmussen M.D."/>
            <person name="Reed L.K."/>
            <person name="Reenan R."/>
            <person name="Reily A."/>
            <person name="Remington K.A."/>
            <person name="Rieger T.T."/>
            <person name="Ritchie M.G."/>
            <person name="Robin C."/>
            <person name="Rogers Y.H."/>
            <person name="Rohde C."/>
            <person name="Rozas J."/>
            <person name="Rubenfield M.J."/>
            <person name="Ruiz A."/>
            <person name="Russo S."/>
            <person name="Salzberg S.L."/>
            <person name="Sanchez-Gracia A."/>
            <person name="Saranga D.J."/>
            <person name="Sato H."/>
            <person name="Schaeffer S.W."/>
            <person name="Schatz M.C."/>
            <person name="Schlenke T."/>
            <person name="Schwartz R."/>
            <person name="Segarra C."/>
            <person name="Singh R.S."/>
            <person name="Sirot L."/>
            <person name="Sirota M."/>
            <person name="Sisneros N.B."/>
            <person name="Smith C.D."/>
            <person name="Smith T.F."/>
            <person name="Spieth J."/>
            <person name="Stage D.E."/>
            <person name="Stark A."/>
            <person name="Stephan W."/>
            <person name="Strausberg R.L."/>
            <person name="Strempel S."/>
            <person name="Sturgill D."/>
            <person name="Sutton G."/>
            <person name="Sutton G.G."/>
            <person name="Tao W."/>
            <person name="Teichmann S."/>
            <person name="Tobari Y.N."/>
            <person name="Tomimura Y."/>
            <person name="Tsolas J.M."/>
            <person name="Valente V.L."/>
            <person name="Venter E."/>
            <person name="Venter J.C."/>
            <person name="Vicario S."/>
            <person name="Vieira F.G."/>
            <person name="Vilella A.J."/>
            <person name="Villasante A."/>
            <person name="Walenz B."/>
            <person name="Wang J."/>
            <person name="Wasserman M."/>
            <person name="Watts T."/>
            <person name="Wilson D."/>
            <person name="Wilson R.K."/>
            <person name="Wing R.A."/>
            <person name="Wolfner M.F."/>
            <person name="Wong A."/>
            <person name="Wong G.K."/>
            <person name="Wu C.I."/>
            <person name="Wu G."/>
            <person name="Yamamoto D."/>
            <person name="Yang H.P."/>
            <person name="Yang S.P."/>
            <person name="Yorke J.A."/>
            <person name="Yoshida K."/>
            <person name="Zdobnov E."/>
            <person name="Zhang P."/>
            <person name="Zhang Y."/>
            <person name="Zimin A.V."/>
            <person name="Baldwin J."/>
            <person name="Abdouelleil A."/>
            <person name="Abdulkadir J."/>
            <person name="Abebe A."/>
            <person name="Abera B."/>
            <person name="Abreu J."/>
            <person name="Acer S.C."/>
            <person name="Aftuck L."/>
            <person name="Alexander A."/>
            <person name="An P."/>
            <person name="Anderson E."/>
            <person name="Anderson S."/>
            <person name="Arachi H."/>
            <person name="Azer M."/>
            <person name="Bachantsang P."/>
            <person name="Barry A."/>
            <person name="Bayul T."/>
            <person name="Berlin A."/>
            <person name="Bessette D."/>
            <person name="Bloom T."/>
            <person name="Blye J."/>
            <person name="Boguslavskiy L."/>
            <person name="Bonnet C."/>
            <person name="Boukhgalter B."/>
            <person name="Bourzgui I."/>
            <person name="Brown A."/>
            <person name="Cahill P."/>
            <person name="Channer S."/>
            <person name="Cheshatsang Y."/>
            <person name="Chuda L."/>
            <person name="Citroen M."/>
            <person name="Collymore A."/>
            <person name="Cooke P."/>
            <person name="Costello M."/>
            <person name="D'Aco K."/>
            <person name="Daza R."/>
            <person name="De Haan G."/>
            <person name="DeGray S."/>
            <person name="DeMaso C."/>
            <person name="Dhargay N."/>
            <person name="Dooley K."/>
            <person name="Dooley E."/>
            <person name="Doricent M."/>
            <person name="Dorje P."/>
            <person name="Dorjee K."/>
            <person name="Dupes A."/>
            <person name="Elong R."/>
            <person name="Falk J."/>
            <person name="Farina A."/>
            <person name="Faro S."/>
            <person name="Ferguson D."/>
            <person name="Fisher S."/>
            <person name="Foley C.D."/>
            <person name="Franke A."/>
            <person name="Friedrich D."/>
            <person name="Gadbois L."/>
            <person name="Gearin G."/>
            <person name="Gearin C.R."/>
            <person name="Giannoukos G."/>
            <person name="Goode T."/>
            <person name="Graham J."/>
            <person name="Grandbois E."/>
            <person name="Grewal S."/>
            <person name="Gyaltsen K."/>
            <person name="Hafez N."/>
            <person name="Hagos B."/>
            <person name="Hall J."/>
            <person name="Henson C."/>
            <person name="Hollinger A."/>
            <person name="Honan T."/>
            <person name="Huard M.D."/>
            <person name="Hughes L."/>
            <person name="Hurhula B."/>
            <person name="Husby M.E."/>
            <person name="Kamat A."/>
            <person name="Kanga B."/>
            <person name="Kashin S."/>
            <person name="Khazanovich D."/>
            <person name="Kisner P."/>
            <person name="Lance K."/>
            <person name="Lara M."/>
            <person name="Lee W."/>
            <person name="Lennon N."/>
            <person name="Letendre F."/>
            <person name="LeVine R."/>
            <person name="Lipovsky A."/>
            <person name="Liu X."/>
            <person name="Liu J."/>
            <person name="Liu S."/>
            <person name="Lokyitsang T."/>
            <person name="Lokyitsang Y."/>
            <person name="Lubonja R."/>
            <person name="Lui A."/>
            <person name="MacDonald P."/>
            <person name="Magnisalis V."/>
            <person name="Maru K."/>
            <person name="Matthews C."/>
            <person name="McCusker W."/>
            <person name="McDonough S."/>
            <person name="Mehta T."/>
            <person name="Meldrim J."/>
            <person name="Meneus L."/>
            <person name="Mihai O."/>
            <person name="Mihalev A."/>
            <person name="Mihova T."/>
            <person name="Mittelman R."/>
            <person name="Mlenga V."/>
            <person name="Montmayeur A."/>
            <person name="Mulrain L."/>
            <person name="Navidi A."/>
            <person name="Naylor J."/>
            <person name="Negash T."/>
            <person name="Nguyen T."/>
            <person name="Nguyen N."/>
            <person name="Nicol R."/>
            <person name="Norbu C."/>
            <person name="Norbu N."/>
            <person name="Novod N."/>
            <person name="O'Neill B."/>
            <person name="Osman S."/>
            <person name="Markiewicz E."/>
            <person name="Oyono O.L."/>
            <person name="Patti C."/>
            <person name="Phunkhang P."/>
            <person name="Pierre F."/>
            <person name="Priest M."/>
            <person name="Raghuraman S."/>
            <person name="Rege F."/>
            <person name="Reyes R."/>
            <person name="Rise C."/>
            <person name="Rogov P."/>
            <person name="Ross K."/>
            <person name="Ryan E."/>
            <person name="Settipalli S."/>
            <person name="Shea T."/>
            <person name="Sherpa N."/>
            <person name="Shi L."/>
            <person name="Shih D."/>
            <person name="Sparrow T."/>
            <person name="Spaulding J."/>
            <person name="Stalker J."/>
            <person name="Stange-Thomann N."/>
            <person name="Stavropoulos S."/>
            <person name="Stone C."/>
            <person name="Strader C."/>
            <person name="Tesfaye S."/>
            <person name="Thomson T."/>
            <person name="Thoulutsang Y."/>
            <person name="Thoulutsang D."/>
            <person name="Topham K."/>
            <person name="Topping I."/>
            <person name="Tsamla T."/>
            <person name="Vassiliev H."/>
            <person name="Vo A."/>
            <person name="Wangchuk T."/>
            <person name="Wangdi T."/>
            <person name="Weiand M."/>
            <person name="Wilkinson J."/>
            <person name="Wilson A."/>
            <person name="Yadav S."/>
            <person name="Young G."/>
            <person name="Yu Q."/>
            <person name="Zembek L."/>
            <person name="Zhong D."/>
            <person name="Zimmer A."/>
            <person name="Zwirko Z."/>
            <person name="Jaffe D.B."/>
            <person name="Alvarez P."/>
            <person name="Brockman W."/>
            <person name="Butler J."/>
            <person name="Chin C."/>
            <person name="Gnerre S."/>
            <person name="Grabherr M."/>
            <person name="Kleber M."/>
            <person name="Mauceli E."/>
            <person name="MacCallum I."/>
        </authorList>
    </citation>
    <scope>NUCLEOTIDE SEQUENCE [LARGE SCALE GENOMIC DNA]</scope>
    <source>
        <strain evidence="8">Tai18E2 / Tucson 14021-0261.01</strain>
    </source>
</reference>
<organism evidence="7 8">
    <name type="scientific">Drosophila yakuba</name>
    <name type="common">Fruit fly</name>
    <dbReference type="NCBI Taxonomy" id="7245"/>
    <lineage>
        <taxon>Eukaryota</taxon>
        <taxon>Metazoa</taxon>
        <taxon>Ecdysozoa</taxon>
        <taxon>Arthropoda</taxon>
        <taxon>Hexapoda</taxon>
        <taxon>Insecta</taxon>
        <taxon>Pterygota</taxon>
        <taxon>Neoptera</taxon>
        <taxon>Endopterygota</taxon>
        <taxon>Diptera</taxon>
        <taxon>Brachycera</taxon>
        <taxon>Muscomorpha</taxon>
        <taxon>Ephydroidea</taxon>
        <taxon>Drosophilidae</taxon>
        <taxon>Drosophila</taxon>
        <taxon>Sophophora</taxon>
    </lineage>
</organism>
<feature type="transmembrane region" description="Helical" evidence="5">
    <location>
        <begin position="304"/>
        <end position="322"/>
    </location>
</feature>
<dbReference type="GO" id="GO:0006031">
    <property type="term" value="P:chitin biosynthetic process"/>
    <property type="evidence" value="ECO:0007669"/>
    <property type="project" value="TreeGrafter"/>
</dbReference>
<dbReference type="AlphaFoldDB" id="A0A0R1E8E5"/>
<dbReference type="EMBL" id="CH891971">
    <property type="protein sequence ID" value="KRK05401.1"/>
    <property type="molecule type" value="Genomic_DNA"/>
</dbReference>
<name>A0A0R1E8E5_DROYA</name>
<keyword evidence="2 5" id="KW-0812">Transmembrane</keyword>
<evidence type="ECO:0000256" key="4">
    <source>
        <dbReference type="SAM" id="MobiDB-lite"/>
    </source>
</evidence>
<protein>
    <recommendedName>
        <fullName evidence="6">Chitin synthase chs-1/2 N-terminal putative transporter domain-containing protein</fullName>
    </recommendedName>
</protein>
<sequence length="587" mass="65583">MARSGEPNAECQSVLNCPWDKTDMSAGDYESGDYFMRSRKHRDKPSLWDSFQDPPSKKTSGSDADWKKLQFCLKLFKLCIYLLVFAVVLATSVFAKVAYLYMAGNTGGTGPRVQVCSKYLLRHGQVEAVPSELDQIAWVWALIFAFAAPELFTFLRALRICMFKRELRPSGLEVGLVTLFELLHVVGLALLTFTVLPALDVTRGAILGGCVCFVPALLNLLTGTRVHWRSADSLVLGISILALVAQGSVFLLWPSLSNSLEVQLLAIPLLLISFRWWENFANTHEAIAYIIRTIRCTRSRYHTYLYLAPLKVLVFAGMGFILHGQEFVAYFSRFRDAFRPHLITLVQSGGDLDALISAQANLSIAAPPLRTLFTVQSSSNAVFYALAAQVGAAYLCHIFGKFACKIKIQKFSYALPLSLAGPASICLATFLAQLRASDPCSLHGLLPDYLSLQALGQSVEEMGQKCLDYALWLWPLWWLAQVWTCLHIWQPHNDRNAPTEKLFVCPWKGARLGCQCWDGFSSDLTAPRDPVVALAADINASRDILEEDKVPQLIVCATMWHETEDEMMEFLKSIVRLDEDQCARRMA</sequence>
<feature type="non-terminal residue" evidence="7">
    <location>
        <position position="587"/>
    </location>
</feature>
<feature type="transmembrane region" description="Helical" evidence="5">
    <location>
        <begin position="259"/>
        <end position="277"/>
    </location>
</feature>
<feature type="transmembrane region" description="Helical" evidence="5">
    <location>
        <begin position="78"/>
        <end position="102"/>
    </location>
</feature>
<evidence type="ECO:0000256" key="1">
    <source>
        <dbReference type="ARBA" id="ARBA00004141"/>
    </source>
</evidence>
<evidence type="ECO:0000259" key="6">
    <source>
        <dbReference type="Pfam" id="PF23000"/>
    </source>
</evidence>
<dbReference type="PANTHER" id="PTHR22914:SF14">
    <property type="entry name" value="CHITIN SYNTHASE"/>
    <property type="match status" value="1"/>
</dbReference>
<feature type="transmembrane region" description="Helical" evidence="5">
    <location>
        <begin position="136"/>
        <end position="155"/>
    </location>
</feature>
<accession>A0A0R1E8E5</accession>
<dbReference type="OrthoDB" id="370884at2759"/>
<dbReference type="GO" id="GO:0071944">
    <property type="term" value="C:cell periphery"/>
    <property type="evidence" value="ECO:0007669"/>
    <property type="project" value="TreeGrafter"/>
</dbReference>
<gene>
    <name evidence="7" type="primary">Dyak\GE28809</name>
    <name evidence="7" type="synonym">GE28809</name>
    <name evidence="7" type="ORF">Dyak_GE28809</name>
</gene>
<feature type="region of interest" description="Disordered" evidence="4">
    <location>
        <begin position="43"/>
        <end position="63"/>
    </location>
</feature>
<keyword evidence="5" id="KW-1133">Transmembrane helix</keyword>
<feature type="transmembrane region" description="Helical" evidence="5">
    <location>
        <begin position="205"/>
        <end position="222"/>
    </location>
</feature>
<feature type="transmembrane region" description="Helical" evidence="5">
    <location>
        <begin position="411"/>
        <end position="432"/>
    </location>
</feature>
<dbReference type="Proteomes" id="UP000002282">
    <property type="component" value="Unassembled WGS sequence"/>
</dbReference>
<dbReference type="PANTHER" id="PTHR22914">
    <property type="entry name" value="CHITIN SYNTHASE"/>
    <property type="match status" value="1"/>
</dbReference>
<keyword evidence="8" id="KW-1185">Reference proteome</keyword>
<reference evidence="7 8" key="2">
    <citation type="journal article" date="2007" name="PLoS Biol.">
        <title>Principles of genome evolution in the Drosophila melanogaster species group.</title>
        <authorList>
            <person name="Ranz J.M."/>
            <person name="Maurin D."/>
            <person name="Chan Y.S."/>
            <person name="von Grotthuss M."/>
            <person name="Hillier L.W."/>
            <person name="Roote J."/>
            <person name="Ashburner M."/>
            <person name="Bergman C.M."/>
        </authorList>
    </citation>
    <scope>NUCLEOTIDE SEQUENCE [LARGE SCALE GENOMIC DNA]</scope>
    <source>
        <strain evidence="8">Tai18E2 / Tucson 14021-0261.01</strain>
    </source>
</reference>
<dbReference type="InterPro" id="IPR055120">
    <property type="entry name" value="Chs-1/2_IV_N"/>
</dbReference>
<keyword evidence="3 5" id="KW-0472">Membrane</keyword>
<evidence type="ECO:0000256" key="2">
    <source>
        <dbReference type="ARBA" id="ARBA00022692"/>
    </source>
</evidence>
<proteinExistence type="predicted"/>
<evidence type="ECO:0000256" key="3">
    <source>
        <dbReference type="ARBA" id="ARBA00023136"/>
    </source>
</evidence>